<dbReference type="AlphaFoldDB" id="A0AAV4JFE1"/>
<organism evidence="1 2">
    <name type="scientific">Elysia marginata</name>
    <dbReference type="NCBI Taxonomy" id="1093978"/>
    <lineage>
        <taxon>Eukaryota</taxon>
        <taxon>Metazoa</taxon>
        <taxon>Spiralia</taxon>
        <taxon>Lophotrochozoa</taxon>
        <taxon>Mollusca</taxon>
        <taxon>Gastropoda</taxon>
        <taxon>Heterobranchia</taxon>
        <taxon>Euthyneura</taxon>
        <taxon>Panpulmonata</taxon>
        <taxon>Sacoglossa</taxon>
        <taxon>Placobranchoidea</taxon>
        <taxon>Plakobranchidae</taxon>
        <taxon>Elysia</taxon>
    </lineage>
</organism>
<reference evidence="1 2" key="1">
    <citation type="journal article" date="2021" name="Elife">
        <title>Chloroplast acquisition without the gene transfer in kleptoplastic sea slugs, Plakobranchus ocellatus.</title>
        <authorList>
            <person name="Maeda T."/>
            <person name="Takahashi S."/>
            <person name="Yoshida T."/>
            <person name="Shimamura S."/>
            <person name="Takaki Y."/>
            <person name="Nagai Y."/>
            <person name="Toyoda A."/>
            <person name="Suzuki Y."/>
            <person name="Arimoto A."/>
            <person name="Ishii H."/>
            <person name="Satoh N."/>
            <person name="Nishiyama T."/>
            <person name="Hasebe M."/>
            <person name="Maruyama T."/>
            <person name="Minagawa J."/>
            <person name="Obokata J."/>
            <person name="Shigenobu S."/>
        </authorList>
    </citation>
    <scope>NUCLEOTIDE SEQUENCE [LARGE SCALE GENOMIC DNA]</scope>
</reference>
<gene>
    <name evidence="1" type="ORF">ElyMa_001578500</name>
</gene>
<sequence length="239" mass="26393">MTIFAVISLPIVAIRFQRVLDRSFGSRIKQFQLNAASKIGLRGSFSTNASHQCLDEATNASLGSGHYDPPSHDAGDVSLVVSKQPGRKSSKVRAARAFSAPFNDAHSDRAWHSGMCECSEGNRSLACQILCWPVYRYTLATRLGETPFMPLIPCAAFALRIKVRTMFGIKVSRYIPDLTIPPGFPDGRFHGQSLLRALRRLSDDSRDGSHWTLTSANILASDWTRATSFYQLLKDKGIS</sequence>
<dbReference type="Proteomes" id="UP000762676">
    <property type="component" value="Unassembled WGS sequence"/>
</dbReference>
<accession>A0AAV4JFE1</accession>
<proteinExistence type="predicted"/>
<evidence type="ECO:0000313" key="2">
    <source>
        <dbReference type="Proteomes" id="UP000762676"/>
    </source>
</evidence>
<dbReference type="EMBL" id="BMAT01003128">
    <property type="protein sequence ID" value="GFS20754.1"/>
    <property type="molecule type" value="Genomic_DNA"/>
</dbReference>
<protein>
    <submittedName>
        <fullName evidence="1">Uncharacterized protein</fullName>
    </submittedName>
</protein>
<evidence type="ECO:0000313" key="1">
    <source>
        <dbReference type="EMBL" id="GFS20754.1"/>
    </source>
</evidence>
<comment type="caution">
    <text evidence="1">The sequence shown here is derived from an EMBL/GenBank/DDBJ whole genome shotgun (WGS) entry which is preliminary data.</text>
</comment>
<name>A0AAV4JFE1_9GAST</name>
<keyword evidence="2" id="KW-1185">Reference proteome</keyword>